<evidence type="ECO:0008006" key="4">
    <source>
        <dbReference type="Google" id="ProtNLM"/>
    </source>
</evidence>
<evidence type="ECO:0000256" key="1">
    <source>
        <dbReference type="SAM" id="MobiDB-lite"/>
    </source>
</evidence>
<evidence type="ECO:0000313" key="3">
    <source>
        <dbReference type="Proteomes" id="UP000465302"/>
    </source>
</evidence>
<gene>
    <name evidence="2" type="ORF">MAGR_46990</name>
</gene>
<protein>
    <recommendedName>
        <fullName evidence="4">DNA primase</fullName>
    </recommendedName>
</protein>
<dbReference type="RefSeq" id="WP_163701025.1">
    <property type="nucleotide sequence ID" value="NZ_BLKS01000001.1"/>
</dbReference>
<comment type="caution">
    <text evidence="2">The sequence shown here is derived from an EMBL/GenBank/DDBJ whole genome shotgun (WGS) entry which is preliminary data.</text>
</comment>
<dbReference type="Proteomes" id="UP000465302">
    <property type="component" value="Unassembled WGS sequence"/>
</dbReference>
<feature type="region of interest" description="Disordered" evidence="1">
    <location>
        <begin position="114"/>
        <end position="226"/>
    </location>
</feature>
<proteinExistence type="predicted"/>
<feature type="compositionally biased region" description="Basic residues" evidence="1">
    <location>
        <begin position="195"/>
        <end position="226"/>
    </location>
</feature>
<dbReference type="AlphaFoldDB" id="A0A7I9W7B0"/>
<sequence>MSNGAKVALAVGAGYMLGRTRKMRLALMLAAAGVTGKFPTTPTALVAQGLKSLGANADVTQLTEQLRGELLNAGRAAALTAATSQIDALNNRLQGVTSAVGADEALDGVGGAVGKVSRRRARSEDDEYLDEDEDYGGPDEDDEPLDVDEVDDYDDEDDVDEDDSAFDESDEDDADFDDEDVDEDEPEEAPEPPVTRRRTARRPSAPRKSARTTKRTAARSTARRGR</sequence>
<evidence type="ECO:0000313" key="2">
    <source>
        <dbReference type="EMBL" id="GFG53258.1"/>
    </source>
</evidence>
<dbReference type="EMBL" id="BLKS01000001">
    <property type="protein sequence ID" value="GFG53258.1"/>
    <property type="molecule type" value="Genomic_DNA"/>
</dbReference>
<organism evidence="2 3">
    <name type="scientific">Mycolicibacterium agri</name>
    <name type="common">Mycobacterium agri</name>
    <dbReference type="NCBI Taxonomy" id="36811"/>
    <lineage>
        <taxon>Bacteria</taxon>
        <taxon>Bacillati</taxon>
        <taxon>Actinomycetota</taxon>
        <taxon>Actinomycetes</taxon>
        <taxon>Mycobacteriales</taxon>
        <taxon>Mycobacteriaceae</taxon>
        <taxon>Mycolicibacterium</taxon>
    </lineage>
</organism>
<feature type="compositionally biased region" description="Acidic residues" evidence="1">
    <location>
        <begin position="124"/>
        <end position="190"/>
    </location>
</feature>
<name>A0A7I9W7B0_MYCAG</name>
<reference evidence="2 3" key="1">
    <citation type="journal article" date="2019" name="Emerg. Microbes Infect.">
        <title>Comprehensive subspecies identification of 175 nontuberculous mycobacteria species based on 7547 genomic profiles.</title>
        <authorList>
            <person name="Matsumoto Y."/>
            <person name="Kinjo T."/>
            <person name="Motooka D."/>
            <person name="Nabeya D."/>
            <person name="Jung N."/>
            <person name="Uechi K."/>
            <person name="Horii T."/>
            <person name="Iida T."/>
            <person name="Fujita J."/>
            <person name="Nakamura S."/>
        </authorList>
    </citation>
    <scope>NUCLEOTIDE SEQUENCE [LARGE SCALE GENOMIC DNA]</scope>
    <source>
        <strain evidence="2 3">JCM 6377</strain>
    </source>
</reference>
<accession>A0A7I9W7B0</accession>